<reference evidence="2 3" key="1">
    <citation type="submission" date="2018-10" db="EMBL/GenBank/DDBJ databases">
        <title>A high-quality apple genome assembly.</title>
        <authorList>
            <person name="Hu J."/>
        </authorList>
    </citation>
    <scope>NUCLEOTIDE SEQUENCE [LARGE SCALE GENOMIC DNA]</scope>
    <source>
        <strain evidence="3">cv. HFTH1</strain>
        <tissue evidence="2">Young leaf</tissue>
    </source>
</reference>
<evidence type="ECO:0000256" key="1">
    <source>
        <dbReference type="SAM" id="MobiDB-lite"/>
    </source>
</evidence>
<dbReference type="Proteomes" id="UP000290289">
    <property type="component" value="Chromosome 10"/>
</dbReference>
<organism evidence="2 3">
    <name type="scientific">Malus domestica</name>
    <name type="common">Apple</name>
    <name type="synonym">Pyrus malus</name>
    <dbReference type="NCBI Taxonomy" id="3750"/>
    <lineage>
        <taxon>Eukaryota</taxon>
        <taxon>Viridiplantae</taxon>
        <taxon>Streptophyta</taxon>
        <taxon>Embryophyta</taxon>
        <taxon>Tracheophyta</taxon>
        <taxon>Spermatophyta</taxon>
        <taxon>Magnoliopsida</taxon>
        <taxon>eudicotyledons</taxon>
        <taxon>Gunneridae</taxon>
        <taxon>Pentapetalae</taxon>
        <taxon>rosids</taxon>
        <taxon>fabids</taxon>
        <taxon>Rosales</taxon>
        <taxon>Rosaceae</taxon>
        <taxon>Amygdaloideae</taxon>
        <taxon>Maleae</taxon>
        <taxon>Malus</taxon>
    </lineage>
</organism>
<sequence length="151" mass="16763">MLWCAHCRDLIPPTQDNYFTSCSVCGKVLYQSVITTEPALVKNRGTKKRRAGSSVIVKSISSDHSQSSKRTLNKGNVAKPTPNPKQKSKATIIRDCEANRQNHLTIQHDSDFEMMQEHGNVGGAADCKPHVGNQENVYDCSYDGDDEDDHN</sequence>
<evidence type="ECO:0000313" key="3">
    <source>
        <dbReference type="Proteomes" id="UP000290289"/>
    </source>
</evidence>
<dbReference type="EMBL" id="RDQH01000336">
    <property type="protein sequence ID" value="RXH86182.1"/>
    <property type="molecule type" value="Genomic_DNA"/>
</dbReference>
<dbReference type="STRING" id="3750.A0A498IWN1"/>
<dbReference type="AlphaFoldDB" id="A0A498IWN1"/>
<accession>A0A498IWN1</accession>
<keyword evidence="3" id="KW-1185">Reference proteome</keyword>
<comment type="caution">
    <text evidence="2">The sequence shown here is derived from an EMBL/GenBank/DDBJ whole genome shotgun (WGS) entry which is preliminary data.</text>
</comment>
<evidence type="ECO:0000313" key="2">
    <source>
        <dbReference type="EMBL" id="RXH86182.1"/>
    </source>
</evidence>
<feature type="region of interest" description="Disordered" evidence="1">
    <location>
        <begin position="45"/>
        <end position="91"/>
    </location>
</feature>
<evidence type="ECO:0008006" key="4">
    <source>
        <dbReference type="Google" id="ProtNLM"/>
    </source>
</evidence>
<proteinExistence type="predicted"/>
<name>A0A498IWN1_MALDO</name>
<protein>
    <recommendedName>
        <fullName evidence="4">Zinc-ribbon domain-containing protein</fullName>
    </recommendedName>
</protein>
<gene>
    <name evidence="2" type="ORF">DVH24_017235</name>
</gene>